<organism evidence="1">
    <name type="scientific">Myoviridae sp. ct8ME27</name>
    <dbReference type="NCBI Taxonomy" id="2826622"/>
    <lineage>
        <taxon>Viruses</taxon>
        <taxon>Duplodnaviria</taxon>
        <taxon>Heunggongvirae</taxon>
        <taxon>Uroviricota</taxon>
        <taxon>Caudoviricetes</taxon>
    </lineage>
</organism>
<name>A0A8S5N7M1_9CAUD</name>
<proteinExistence type="predicted"/>
<reference evidence="1" key="1">
    <citation type="journal article" date="2021" name="Proc. Natl. Acad. Sci. U.S.A.">
        <title>A Catalog of Tens of Thousands of Viruses from Human Metagenomes Reveals Hidden Associations with Chronic Diseases.</title>
        <authorList>
            <person name="Tisza M.J."/>
            <person name="Buck C.B."/>
        </authorList>
    </citation>
    <scope>NUCLEOTIDE SEQUENCE</scope>
    <source>
        <strain evidence="1">Ct8ME27</strain>
    </source>
</reference>
<accession>A0A8S5N7M1</accession>
<evidence type="ECO:0000313" key="1">
    <source>
        <dbReference type="EMBL" id="DAD90266.1"/>
    </source>
</evidence>
<protein>
    <submittedName>
        <fullName evidence="1">Uncharacterized protein</fullName>
    </submittedName>
</protein>
<sequence length="124" mass="13887">MRISKKHGLNPSIPLCHYCKKPKNEIILTGYEGEVWAKQNGHPDGQMPMYVFLKGDIQPCDECRRIGIAVVEVKAETDGELTGRCWLMKEEAIKKILADDPMLSSVLQKRLVVIPVDIAKSIGL</sequence>
<dbReference type="EMBL" id="BK015080">
    <property type="protein sequence ID" value="DAD90266.1"/>
    <property type="molecule type" value="Genomic_DNA"/>
</dbReference>